<protein>
    <submittedName>
        <fullName evidence="3">Outer membrane lipoprotein OprI</fullName>
    </submittedName>
</protein>
<dbReference type="OrthoDB" id="6896758at2"/>
<dbReference type="RefSeq" id="WP_064677437.1">
    <property type="nucleotide sequence ID" value="NZ_CP014870.1"/>
</dbReference>
<evidence type="ECO:0000313" key="3">
    <source>
        <dbReference type="EMBL" id="ANJ55917.1"/>
    </source>
</evidence>
<feature type="region of interest" description="Disordered" evidence="1">
    <location>
        <begin position="53"/>
        <end position="84"/>
    </location>
</feature>
<sequence>MNKYVSVALLSVLMAATAGCSNKHAQEIDARLESAENNAATARLRADEAYNKAEQAAQAASQAQRTADEANMRASRMLQKATRK</sequence>
<keyword evidence="4" id="KW-1185">Reference proteome</keyword>
<keyword evidence="3" id="KW-0449">Lipoprotein</keyword>
<gene>
    <name evidence="3" type="ORF">PMA3_12490</name>
</gene>
<reference evidence="3 4" key="1">
    <citation type="journal article" date="2018" name="Syst. Appl. Microbiol.">
        <title>Pseudomonas silesiensis sp. nov. strain A3T isolated from a biological pesticide sewage treatment plant and analysis of the complete genome sequence.</title>
        <authorList>
            <person name="Kaminski M.A."/>
            <person name="Furmanczyk E.M."/>
            <person name="Sobczak A."/>
            <person name="Dziembowski A."/>
            <person name="Lipinski L."/>
        </authorList>
    </citation>
    <scope>NUCLEOTIDE SEQUENCE [LARGE SCALE GENOMIC DNA]</scope>
    <source>
        <strain evidence="3 4">A3</strain>
    </source>
</reference>
<feature type="signal peptide" evidence="2">
    <location>
        <begin position="1"/>
        <end position="25"/>
    </location>
</feature>
<organism evidence="3 4">
    <name type="scientific">Pseudomonas silesiensis</name>
    <dbReference type="NCBI Taxonomy" id="1853130"/>
    <lineage>
        <taxon>Bacteria</taxon>
        <taxon>Pseudomonadati</taxon>
        <taxon>Pseudomonadota</taxon>
        <taxon>Gammaproteobacteria</taxon>
        <taxon>Pseudomonadales</taxon>
        <taxon>Pseudomonadaceae</taxon>
        <taxon>Pseudomonas</taxon>
    </lineage>
</organism>
<dbReference type="EMBL" id="CP014870">
    <property type="protein sequence ID" value="ANJ55917.1"/>
    <property type="molecule type" value="Genomic_DNA"/>
</dbReference>
<evidence type="ECO:0000256" key="2">
    <source>
        <dbReference type="SAM" id="SignalP"/>
    </source>
</evidence>
<dbReference type="Pfam" id="PF11839">
    <property type="entry name" value="Alanine_zipper"/>
    <property type="match status" value="1"/>
</dbReference>
<dbReference type="PROSITE" id="PS51257">
    <property type="entry name" value="PROKAR_LIPOPROTEIN"/>
    <property type="match status" value="1"/>
</dbReference>
<dbReference type="NCBIfam" id="NF040598">
    <property type="entry name" value="Ala_zip_lipo"/>
    <property type="match status" value="1"/>
</dbReference>
<feature type="chain" id="PRO_5008249879" evidence="2">
    <location>
        <begin position="26"/>
        <end position="84"/>
    </location>
</feature>
<dbReference type="Proteomes" id="UP000078354">
    <property type="component" value="Chromosome"/>
</dbReference>
<dbReference type="KEGG" id="psil:PMA3_12490"/>
<keyword evidence="2" id="KW-0732">Signal</keyword>
<accession>A0A191YSS4</accession>
<dbReference type="InterPro" id="IPR021793">
    <property type="entry name" value="Oprl"/>
</dbReference>
<name>A0A191YSS4_9PSED</name>
<feature type="compositionally biased region" description="Low complexity" evidence="1">
    <location>
        <begin position="53"/>
        <end position="65"/>
    </location>
</feature>
<dbReference type="AlphaFoldDB" id="A0A191YSS4"/>
<proteinExistence type="predicted"/>
<evidence type="ECO:0000313" key="4">
    <source>
        <dbReference type="Proteomes" id="UP000078354"/>
    </source>
</evidence>
<evidence type="ECO:0000256" key="1">
    <source>
        <dbReference type="SAM" id="MobiDB-lite"/>
    </source>
</evidence>